<keyword evidence="1" id="KW-0802">TPR repeat</keyword>
<dbReference type="InterPro" id="IPR019734">
    <property type="entry name" value="TPR_rpt"/>
</dbReference>
<evidence type="ECO:0000259" key="2">
    <source>
        <dbReference type="Pfam" id="PF12770"/>
    </source>
</evidence>
<feature type="domain" description="CHAT" evidence="2">
    <location>
        <begin position="587"/>
        <end position="810"/>
    </location>
</feature>
<organism evidence="3 4">
    <name type="scientific">Microbacterium terricola</name>
    <dbReference type="NCBI Taxonomy" id="344163"/>
    <lineage>
        <taxon>Bacteria</taxon>
        <taxon>Bacillati</taxon>
        <taxon>Actinomycetota</taxon>
        <taxon>Actinomycetes</taxon>
        <taxon>Micrococcales</taxon>
        <taxon>Microbacteriaceae</taxon>
        <taxon>Microbacterium</taxon>
    </lineage>
</organism>
<evidence type="ECO:0000313" key="4">
    <source>
        <dbReference type="Proteomes" id="UP001317779"/>
    </source>
</evidence>
<proteinExistence type="predicted"/>
<evidence type="ECO:0000256" key="1">
    <source>
        <dbReference type="PROSITE-ProRule" id="PRU00339"/>
    </source>
</evidence>
<dbReference type="InterPro" id="IPR024983">
    <property type="entry name" value="CHAT_dom"/>
</dbReference>
<evidence type="ECO:0000313" key="3">
    <source>
        <dbReference type="EMBL" id="BDV29658.1"/>
    </source>
</evidence>
<reference evidence="3 4" key="1">
    <citation type="submission" date="2022-12" db="EMBL/GenBank/DDBJ databases">
        <title>Microbacterium terricola strain KV-448 chromosome, complete genome.</title>
        <authorList>
            <person name="Oshima T."/>
            <person name="Moriya T."/>
            <person name="Bessho Y."/>
        </authorList>
    </citation>
    <scope>NUCLEOTIDE SEQUENCE [LARGE SCALE GENOMIC DNA]</scope>
    <source>
        <strain evidence="3 4">KV-448</strain>
    </source>
</reference>
<dbReference type="Gene3D" id="1.25.40.10">
    <property type="entry name" value="Tetratricopeptide repeat domain"/>
    <property type="match status" value="1"/>
</dbReference>
<protein>
    <submittedName>
        <fullName evidence="3">CHAT domain-containing protein</fullName>
    </submittedName>
</protein>
<dbReference type="Pfam" id="PF12770">
    <property type="entry name" value="CHAT"/>
    <property type="match status" value="1"/>
</dbReference>
<sequence>MTSPAEELRQRGLRLTNQRRYPEARRVLEQAAALSASPDVTARIAGTLAYVLGQMGEAAEGERLVRRALEEPALGAHAFGVVAGQLGSLLWNRGRLDEALEWFGRAIDTIPDDPVAVANLRMNRSVLLMQRGDLAGSAVDLEHAAAAYAAEGSDVEMAEAQHNLGYVSLLGGDLLRAMREMTAARPAIAHASPANAAIGDVDMAEVLRDAGLVTDAERLLQGAALVFGRARMPGARAEAELQLARSLLRHDTTRSGRTARSAARRFAAAGNRLGSARAEAIALRAGFAGGSIDRAGRQVVDPRRRPADADVDRVARALHRGGLRNDAVALRLSRELWRATHAVASGPLPRLPETASLEVRLLAQEVRAARAAARRRDAEARRHAAAGLDELADWRSSFGSLDMQTSLAMHGNGLILAGLGAAVRSGRPDAVFEWSERARHLSLQVVPLRPPPDAEAAADLAELRILRADLAGADWMADPRAIELSDRLRRRQWIATGTADVSERVDLAAFGGGLDEDTALLAYVFSPEGLSCLVVTRAGATLVDLPGWAAARADLAGLRSDLDVSASVRSGPMAEVVRRGLAARLARLSAALLDAPLARSGTTRVVLTVPGVLAGLPWGMLPGLAGRGFTLAGSASRWAGGRTMLQAAPTSAGFAAGPRVARGDEEVGAAASAWTSPRVLDGAHVTVDAVAALGGEVGVLHVAAHGRHAVDNPLFSGLELADGVLFGYDIDRMPRVPDVVVLSACEVGRSAVRWGEEAVGMTRAWLHAGARCVVAAPVVVADDDACELLGALHGGLSAGLSPATALAAAAGRTGILAPFQCHGDGF</sequence>
<dbReference type="EMBL" id="AP027141">
    <property type="protein sequence ID" value="BDV29658.1"/>
    <property type="molecule type" value="Genomic_DNA"/>
</dbReference>
<dbReference type="InterPro" id="IPR011990">
    <property type="entry name" value="TPR-like_helical_dom_sf"/>
</dbReference>
<keyword evidence="4" id="KW-1185">Reference proteome</keyword>
<gene>
    <name evidence="3" type="ORF">Microterr_03180</name>
</gene>
<dbReference type="SUPFAM" id="SSF48452">
    <property type="entry name" value="TPR-like"/>
    <property type="match status" value="2"/>
</dbReference>
<dbReference type="PROSITE" id="PS50005">
    <property type="entry name" value="TPR"/>
    <property type="match status" value="1"/>
</dbReference>
<dbReference type="RefSeq" id="WP_263796522.1">
    <property type="nucleotide sequence ID" value="NZ_AP027141.1"/>
</dbReference>
<dbReference type="Proteomes" id="UP001317779">
    <property type="component" value="Chromosome"/>
</dbReference>
<accession>A0ABM8DVF0</accession>
<name>A0ABM8DVF0_9MICO</name>
<feature type="repeat" description="TPR" evidence="1">
    <location>
        <begin position="80"/>
        <end position="113"/>
    </location>
</feature>